<gene>
    <name evidence="1" type="ORF">LCGC14_1156360</name>
</gene>
<sequence>MPINQYSGNQIYFMTPDGNTDPIFNRQDTEEIDVWFRRNGERVIDKIVDNNLDLRTKIGKEIKKAVNILMQQLETEKKYKIYKPDSVIKDKSGREYVAFDDLDFQEKLMLFEVNPNSYGGVLYLVEVFGDYYVGLTERSLKERFKEHVINSMRGYVLAEEGIEHPNYPKFHRAIAEAMVTLNYNIKGLLNEMDYYSATGQFDVRDGWIYGIIDNIKPFIQSHIIEFHYGTKKLGNREKLFTQRLPFKNLVEKGILNGNAILFSTRAVSTDYLDLKKNGLNTKYGGGGSGYAALPMYDVAIMVALGFSAPKIARILHSDYKLYANLKEQDLQRIVQYRISDILGGSYRAQEELLSPLIEHLVGIKGITRHEIYQAFKHAESSGYGWFVDWSYGRAHLKADIDKICELFNLDPKKGWETIEPHLDSIERYYAGFSESQWLDWIFNSVPRRSVAGTTKDSIQALAKIGERKIKNIIKILAEKHNVDDKDGLMYKLHRERSLELIKQGYIEYYDTAKPNLLVKKKLFRENFYKLIYTKILNFKSDDNALKYFEQNLFDRLSVNEIWDREYLGDKILS</sequence>
<name>A0A0F9LTZ4_9ZZZZ</name>
<evidence type="ECO:0000313" key="1">
    <source>
        <dbReference type="EMBL" id="KKM98594.1"/>
    </source>
</evidence>
<accession>A0A0F9LTZ4</accession>
<organism evidence="1">
    <name type="scientific">marine sediment metagenome</name>
    <dbReference type="NCBI Taxonomy" id="412755"/>
    <lineage>
        <taxon>unclassified sequences</taxon>
        <taxon>metagenomes</taxon>
        <taxon>ecological metagenomes</taxon>
    </lineage>
</organism>
<dbReference type="EMBL" id="LAZR01005600">
    <property type="protein sequence ID" value="KKM98594.1"/>
    <property type="molecule type" value="Genomic_DNA"/>
</dbReference>
<dbReference type="AlphaFoldDB" id="A0A0F9LTZ4"/>
<reference evidence="1" key="1">
    <citation type="journal article" date="2015" name="Nature">
        <title>Complex archaea that bridge the gap between prokaryotes and eukaryotes.</title>
        <authorList>
            <person name="Spang A."/>
            <person name="Saw J.H."/>
            <person name="Jorgensen S.L."/>
            <person name="Zaremba-Niedzwiedzka K."/>
            <person name="Martijn J."/>
            <person name="Lind A.E."/>
            <person name="van Eijk R."/>
            <person name="Schleper C."/>
            <person name="Guy L."/>
            <person name="Ettema T.J."/>
        </authorList>
    </citation>
    <scope>NUCLEOTIDE SEQUENCE</scope>
</reference>
<protein>
    <submittedName>
        <fullName evidence="1">Uncharacterized protein</fullName>
    </submittedName>
</protein>
<proteinExistence type="predicted"/>
<comment type="caution">
    <text evidence="1">The sequence shown here is derived from an EMBL/GenBank/DDBJ whole genome shotgun (WGS) entry which is preliminary data.</text>
</comment>